<dbReference type="AlphaFoldDB" id="A0A3M0JXM4"/>
<reference evidence="1 2" key="1">
    <citation type="submission" date="2018-07" db="EMBL/GenBank/DDBJ databases">
        <title>A high quality draft genome assembly of the barn swallow (H. rustica rustica).</title>
        <authorList>
            <person name="Formenti G."/>
            <person name="Chiara M."/>
            <person name="Poveda L."/>
            <person name="Francoijs K.-J."/>
            <person name="Bonisoli-Alquati A."/>
            <person name="Canova L."/>
            <person name="Gianfranceschi L."/>
            <person name="Horner D.S."/>
            <person name="Saino N."/>
        </authorList>
    </citation>
    <scope>NUCLEOTIDE SEQUENCE [LARGE SCALE GENOMIC DNA]</scope>
    <source>
        <strain evidence="1">Chelidonia</strain>
        <tissue evidence="1">Blood</tissue>
    </source>
</reference>
<sequence>MRFNKGKCWVLHLCPSKPMQHYKLGEEWLKSCSAERDLGVLSMSHWCQCAQVAKKINGILDCMKNSVASRTRAEITLLYLALVTHLVDVGKAVDVVCLDFCKAFDTISCHILLEKLAAHGLERRTLC</sequence>
<evidence type="ECO:0000313" key="1">
    <source>
        <dbReference type="EMBL" id="RMC05555.1"/>
    </source>
</evidence>
<accession>A0A3M0JXM4</accession>
<dbReference type="STRING" id="333673.A0A3M0JXM4"/>
<dbReference type="OrthoDB" id="416454at2759"/>
<gene>
    <name evidence="1" type="ORF">DUI87_18751</name>
</gene>
<name>A0A3M0JXM4_HIRRU</name>
<evidence type="ECO:0008006" key="3">
    <source>
        <dbReference type="Google" id="ProtNLM"/>
    </source>
</evidence>
<comment type="caution">
    <text evidence="1">The sequence shown here is derived from an EMBL/GenBank/DDBJ whole genome shotgun (WGS) entry which is preliminary data.</text>
</comment>
<organism evidence="1 2">
    <name type="scientific">Hirundo rustica rustica</name>
    <dbReference type="NCBI Taxonomy" id="333673"/>
    <lineage>
        <taxon>Eukaryota</taxon>
        <taxon>Metazoa</taxon>
        <taxon>Chordata</taxon>
        <taxon>Craniata</taxon>
        <taxon>Vertebrata</taxon>
        <taxon>Euteleostomi</taxon>
        <taxon>Archelosauria</taxon>
        <taxon>Archosauria</taxon>
        <taxon>Dinosauria</taxon>
        <taxon>Saurischia</taxon>
        <taxon>Theropoda</taxon>
        <taxon>Coelurosauria</taxon>
        <taxon>Aves</taxon>
        <taxon>Neognathae</taxon>
        <taxon>Neoaves</taxon>
        <taxon>Telluraves</taxon>
        <taxon>Australaves</taxon>
        <taxon>Passeriformes</taxon>
        <taxon>Sylvioidea</taxon>
        <taxon>Hirundinidae</taxon>
        <taxon>Hirundo</taxon>
    </lineage>
</organism>
<dbReference type="EMBL" id="QRBI01000123">
    <property type="protein sequence ID" value="RMC05555.1"/>
    <property type="molecule type" value="Genomic_DNA"/>
</dbReference>
<evidence type="ECO:0000313" key="2">
    <source>
        <dbReference type="Proteomes" id="UP000269221"/>
    </source>
</evidence>
<proteinExistence type="predicted"/>
<protein>
    <recommendedName>
        <fullName evidence="3">Reverse transcriptase domain-containing protein</fullName>
    </recommendedName>
</protein>
<keyword evidence="2" id="KW-1185">Reference proteome</keyword>
<dbReference type="PANTHER" id="PTHR33332">
    <property type="entry name" value="REVERSE TRANSCRIPTASE DOMAIN-CONTAINING PROTEIN"/>
    <property type="match status" value="1"/>
</dbReference>
<dbReference type="Proteomes" id="UP000269221">
    <property type="component" value="Unassembled WGS sequence"/>
</dbReference>